<proteinExistence type="predicted"/>
<dbReference type="InterPro" id="IPR028203">
    <property type="entry name" value="PSII_CF48-like_dom"/>
</dbReference>
<gene>
    <name evidence="2" type="ORF">H0H26_11990</name>
</gene>
<dbReference type="Pfam" id="PF14870">
    <property type="entry name" value="PSII_BNR"/>
    <property type="match status" value="2"/>
</dbReference>
<evidence type="ECO:0000313" key="3">
    <source>
        <dbReference type="Proteomes" id="UP000596329"/>
    </source>
</evidence>
<dbReference type="PROSITE" id="PS51257">
    <property type="entry name" value="PROKAR_LIPOPROTEIN"/>
    <property type="match status" value="1"/>
</dbReference>
<evidence type="ECO:0000259" key="1">
    <source>
        <dbReference type="Pfam" id="PF14870"/>
    </source>
</evidence>
<dbReference type="KEGG" id="fpc:FPSM_01948"/>
<dbReference type="OMA" id="EGWIAGQ"/>
<dbReference type="PANTHER" id="PTHR47199:SF2">
    <property type="entry name" value="PHOTOSYSTEM II STABILITY_ASSEMBLY FACTOR HCF136, CHLOROPLASTIC"/>
    <property type="match status" value="1"/>
</dbReference>
<dbReference type="AlphaFoldDB" id="A0A076NXW1"/>
<dbReference type="SUPFAM" id="SSF110296">
    <property type="entry name" value="Oligoxyloglucan reducing end-specific cellobiohydrolase"/>
    <property type="match status" value="1"/>
</dbReference>
<dbReference type="Gene3D" id="2.130.10.10">
    <property type="entry name" value="YVTN repeat-like/Quinoprotein amine dehydrogenase"/>
    <property type="match status" value="1"/>
</dbReference>
<feature type="domain" description="Photosynthesis system II assembly factor Ycf48/Hcf136-like" evidence="1">
    <location>
        <begin position="257"/>
        <end position="329"/>
    </location>
</feature>
<dbReference type="EMBL" id="CP059075">
    <property type="protein sequence ID" value="QRE03593.1"/>
    <property type="molecule type" value="Genomic_DNA"/>
</dbReference>
<organism evidence="2 3">
    <name type="scientific">Flavobacterium psychrophilum</name>
    <dbReference type="NCBI Taxonomy" id="96345"/>
    <lineage>
        <taxon>Bacteria</taxon>
        <taxon>Pseudomonadati</taxon>
        <taxon>Bacteroidota</taxon>
        <taxon>Flavobacteriia</taxon>
        <taxon>Flavobacteriales</taxon>
        <taxon>Flavobacteriaceae</taxon>
        <taxon>Flavobacterium</taxon>
    </lineage>
</organism>
<accession>A0A076NXW1</accession>
<dbReference type="InterPro" id="IPR015943">
    <property type="entry name" value="WD40/YVTN_repeat-like_dom_sf"/>
</dbReference>
<dbReference type="GeneID" id="66552939"/>
<name>A0A076NXW1_FLAPS</name>
<reference evidence="2 3" key="1">
    <citation type="submission" date="2020-07" db="EMBL/GenBank/DDBJ databases">
        <title>Genomic characterization of Flavobacterium psychrophilum strains.</title>
        <authorList>
            <person name="Castillo D."/>
            <person name="Jorgensen J."/>
            <person name="Middelboe M."/>
        </authorList>
    </citation>
    <scope>NUCLEOTIDE SEQUENCE [LARGE SCALE GENOMIC DNA]</scope>
    <source>
        <strain evidence="2 3">FPS-R7</strain>
    </source>
</reference>
<feature type="domain" description="Photosynthesis system II assembly factor Ycf48/Hcf136-like" evidence="1">
    <location>
        <begin position="138"/>
        <end position="219"/>
    </location>
</feature>
<sequence>MKTSVLKHKAVIGLIIFTILAISCTKESFPEPKPKVTDYAISTNSLILNSIINDIDFKGLDTGFAVGTFLNGIVQEGVILKTNNAGKDWQKLVSPALLGQFYSNYFIDNQTGWIVGDLGTILKTTNGGTTFTTQTSGTTERLYAVTFADANNGVCVGAKGILRTTTNGGATWEVKNSGLTSSTDLRAVYIYNATTIIVCGSNGVLRRSNDFGLTWGVITTQETVRLQDMHFPIANIGYICGQEGVVLKINLTDNTVTKQYLPVDEQMRAIYFVNEQIGYTSGSYGDLLKTTNGGQNWKLQNIDPIAYNLYSIDFPTEKQGYIAGVRTLLTTNTK</sequence>
<dbReference type="PANTHER" id="PTHR47199">
    <property type="entry name" value="PHOTOSYSTEM II STABILITY/ASSEMBLY FACTOR HCF136, CHLOROPLASTIC"/>
    <property type="match status" value="1"/>
</dbReference>
<dbReference type="RefSeq" id="WP_011963599.1">
    <property type="nucleotide sequence ID" value="NZ_BCNG01000019.1"/>
</dbReference>
<protein>
    <recommendedName>
        <fullName evidence="1">Photosynthesis system II assembly factor Ycf48/Hcf136-like domain-containing protein</fullName>
    </recommendedName>
</protein>
<evidence type="ECO:0000313" key="2">
    <source>
        <dbReference type="EMBL" id="QRE03593.1"/>
    </source>
</evidence>
<dbReference type="Proteomes" id="UP000596329">
    <property type="component" value="Chromosome"/>
</dbReference>